<dbReference type="EMBL" id="JAJEPX010000006">
    <property type="protein sequence ID" value="MCC2176211.1"/>
    <property type="molecule type" value="Genomic_DNA"/>
</dbReference>
<evidence type="ECO:0008006" key="3">
    <source>
        <dbReference type="Google" id="ProtNLM"/>
    </source>
</evidence>
<dbReference type="GeneID" id="98661390"/>
<sequence length="231" mass="25398">MKRIRSILRGREGMTLVELVVGAGLLCLVIGIFSASLRPAAEVSRRTQELNSAELIADDLLETVRSKVETATDYIKCYDSGTDVTNKTGSSEGSAIEFGYETEQGYNAAELLTADGCGPTKIVIADKVSGEQPRVEKGYLVERYYKDGYSQDADGNPIARAMTKTYAEGFYMGLRAGLYFKIDEAKHTVTATVTIYRDKDLTDKIYSDSLIIDLRYDIPVKTEVTATKKPA</sequence>
<keyword evidence="2" id="KW-1185">Reference proteome</keyword>
<dbReference type="AlphaFoldDB" id="A0AAW4VZT6"/>
<proteinExistence type="predicted"/>
<organism evidence="1 2">
    <name type="scientific">Agathobaculum butyriciproducens</name>
    <dbReference type="NCBI Taxonomy" id="1628085"/>
    <lineage>
        <taxon>Bacteria</taxon>
        <taxon>Bacillati</taxon>
        <taxon>Bacillota</taxon>
        <taxon>Clostridia</taxon>
        <taxon>Eubacteriales</taxon>
        <taxon>Butyricicoccaceae</taxon>
        <taxon>Agathobaculum</taxon>
    </lineage>
</organism>
<dbReference type="RefSeq" id="WP_227600254.1">
    <property type="nucleotide sequence ID" value="NZ_JAJEPX010000006.1"/>
</dbReference>
<evidence type="ECO:0000313" key="1">
    <source>
        <dbReference type="EMBL" id="MCC2176211.1"/>
    </source>
</evidence>
<comment type="caution">
    <text evidence="1">The sequence shown here is derived from an EMBL/GenBank/DDBJ whole genome shotgun (WGS) entry which is preliminary data.</text>
</comment>
<gene>
    <name evidence="1" type="ORF">LKD22_03550</name>
</gene>
<accession>A0AAW4VZT6</accession>
<name>A0AAW4VZT6_9FIRM</name>
<evidence type="ECO:0000313" key="2">
    <source>
        <dbReference type="Proteomes" id="UP001298753"/>
    </source>
</evidence>
<reference evidence="1 2" key="1">
    <citation type="submission" date="2021-10" db="EMBL/GenBank/DDBJ databases">
        <title>Anaerobic single-cell dispensing facilitates the cultivation of human gut bacteria.</title>
        <authorList>
            <person name="Afrizal A."/>
        </authorList>
    </citation>
    <scope>NUCLEOTIDE SEQUENCE [LARGE SCALE GENOMIC DNA]</scope>
    <source>
        <strain evidence="1 2">CLA-AA-H270</strain>
    </source>
</reference>
<protein>
    <recommendedName>
        <fullName evidence="3">Type II secretion system protein</fullName>
    </recommendedName>
</protein>
<dbReference type="Proteomes" id="UP001298753">
    <property type="component" value="Unassembled WGS sequence"/>
</dbReference>